<comment type="caution">
    <text evidence="3">The sequence shown here is derived from an EMBL/GenBank/DDBJ whole genome shotgun (WGS) entry which is preliminary data.</text>
</comment>
<dbReference type="PANTHER" id="PTHR32019">
    <property type="entry name" value="R3H DOMAIN-CONTAINING PROTEIN 4"/>
    <property type="match status" value="1"/>
</dbReference>
<name>A0AAV8UYY7_9RHOD</name>
<dbReference type="PANTHER" id="PTHR32019:SF2">
    <property type="entry name" value="R3H DOMAIN-CONTAINING PROTEIN 4"/>
    <property type="match status" value="1"/>
</dbReference>
<evidence type="ECO:0000256" key="1">
    <source>
        <dbReference type="SAM" id="MobiDB-lite"/>
    </source>
</evidence>
<dbReference type="AlphaFoldDB" id="A0AAV8UYY7"/>
<dbReference type="SUPFAM" id="SSF82708">
    <property type="entry name" value="R3H domain"/>
    <property type="match status" value="1"/>
</dbReference>
<dbReference type="Proteomes" id="UP001157974">
    <property type="component" value="Unassembled WGS sequence"/>
</dbReference>
<protein>
    <recommendedName>
        <fullName evidence="2">R3H domain-containing protein</fullName>
    </recommendedName>
</protein>
<feature type="compositionally biased region" description="Polar residues" evidence="1">
    <location>
        <begin position="1"/>
        <end position="13"/>
    </location>
</feature>
<gene>
    <name evidence="3" type="ORF">NDN08_007815</name>
</gene>
<dbReference type="Gene3D" id="3.30.1370.50">
    <property type="entry name" value="R3H-like domain"/>
    <property type="match status" value="1"/>
</dbReference>
<feature type="domain" description="R3H" evidence="2">
    <location>
        <begin position="190"/>
        <end position="256"/>
    </location>
</feature>
<proteinExistence type="predicted"/>
<dbReference type="InterPro" id="IPR036867">
    <property type="entry name" value="R3H_dom_sf"/>
</dbReference>
<feature type="region of interest" description="Disordered" evidence="1">
    <location>
        <begin position="1"/>
        <end position="88"/>
    </location>
</feature>
<organism evidence="3 4">
    <name type="scientific">Rhodosorus marinus</name>
    <dbReference type="NCBI Taxonomy" id="101924"/>
    <lineage>
        <taxon>Eukaryota</taxon>
        <taxon>Rhodophyta</taxon>
        <taxon>Stylonematophyceae</taxon>
        <taxon>Stylonematales</taxon>
        <taxon>Stylonemataceae</taxon>
        <taxon>Rhodosorus</taxon>
    </lineage>
</organism>
<keyword evidence="4" id="KW-1185">Reference proteome</keyword>
<evidence type="ECO:0000313" key="4">
    <source>
        <dbReference type="Proteomes" id="UP001157974"/>
    </source>
</evidence>
<dbReference type="EMBL" id="JAMWBK010000002">
    <property type="protein sequence ID" value="KAJ8907709.1"/>
    <property type="molecule type" value="Genomic_DNA"/>
</dbReference>
<dbReference type="GO" id="GO:0003676">
    <property type="term" value="F:nucleic acid binding"/>
    <property type="evidence" value="ECO:0007669"/>
    <property type="project" value="UniProtKB-UniRule"/>
</dbReference>
<sequence>MELERSLSSVSFRDSTDGDIYSRRSSTRAPRVTPLSGNFDESPRSGRGILCGGRMSSERRSSERRSSERRSSQGPKNGPKSPRAGTRRLRRFYNNIILRGGADPDDLADPEKMKKLVEVNTPSMFEGLVERAEDRKRIEPFLYITEVQQRERLYFLDYDKKGNRNRRKRDPCRPDLRYQKIDRKVRELIRTRTEHVLEVLDMIEGDVRANLEVGVILELDDSMCRMVVHGLAQFYGMHSFSEDGYDGRRLTVVRPTKNTITPRDTLRNYITQCHNCTVISGVS</sequence>
<dbReference type="CDD" id="cd02325">
    <property type="entry name" value="R3H"/>
    <property type="match status" value="1"/>
</dbReference>
<evidence type="ECO:0000313" key="3">
    <source>
        <dbReference type="EMBL" id="KAJ8907709.1"/>
    </source>
</evidence>
<accession>A0AAV8UYY7</accession>
<reference evidence="3 4" key="1">
    <citation type="journal article" date="2023" name="Nat. Commun.">
        <title>Origin of minicircular mitochondrial genomes in red algae.</title>
        <authorList>
            <person name="Lee Y."/>
            <person name="Cho C.H."/>
            <person name="Lee Y.M."/>
            <person name="Park S.I."/>
            <person name="Yang J.H."/>
            <person name="West J.A."/>
            <person name="Bhattacharya D."/>
            <person name="Yoon H.S."/>
        </authorList>
    </citation>
    <scope>NUCLEOTIDE SEQUENCE [LARGE SCALE GENOMIC DNA]</scope>
    <source>
        <strain evidence="3 4">CCMP1338</strain>
        <tissue evidence="3">Whole cell</tissue>
    </source>
</reference>
<evidence type="ECO:0000259" key="2">
    <source>
        <dbReference type="PROSITE" id="PS51061"/>
    </source>
</evidence>
<dbReference type="PROSITE" id="PS51061">
    <property type="entry name" value="R3H"/>
    <property type="match status" value="1"/>
</dbReference>
<feature type="compositionally biased region" description="Basic and acidic residues" evidence="1">
    <location>
        <begin position="56"/>
        <end position="71"/>
    </location>
</feature>
<dbReference type="InterPro" id="IPR001374">
    <property type="entry name" value="R3H_dom"/>
</dbReference>
<dbReference type="InterPro" id="IPR039629">
    <property type="entry name" value="R3HDM4"/>
</dbReference>